<gene>
    <name evidence="2" type="ORF">N7493_010584</name>
</gene>
<feature type="compositionally biased region" description="Low complexity" evidence="1">
    <location>
        <begin position="16"/>
        <end position="27"/>
    </location>
</feature>
<evidence type="ECO:0000256" key="1">
    <source>
        <dbReference type="SAM" id="MobiDB-lite"/>
    </source>
</evidence>
<evidence type="ECO:0000313" key="2">
    <source>
        <dbReference type="EMBL" id="KAJ5709250.1"/>
    </source>
</evidence>
<reference evidence="2" key="2">
    <citation type="submission" date="2023-01" db="EMBL/GenBank/DDBJ databases">
        <authorList>
            <person name="Petersen C."/>
        </authorList>
    </citation>
    <scope>NUCLEOTIDE SEQUENCE</scope>
    <source>
        <strain evidence="2">IBT 17514</strain>
    </source>
</reference>
<feature type="region of interest" description="Disordered" evidence="1">
    <location>
        <begin position="571"/>
        <end position="592"/>
    </location>
</feature>
<keyword evidence="3" id="KW-1185">Reference proteome</keyword>
<feature type="compositionally biased region" description="Basic and acidic residues" evidence="1">
    <location>
        <begin position="571"/>
        <end position="584"/>
    </location>
</feature>
<dbReference type="AlphaFoldDB" id="A0AAD6MRM7"/>
<dbReference type="PANTHER" id="PTHR34365">
    <property type="entry name" value="ENOLASE (DUF1399)"/>
    <property type="match status" value="1"/>
</dbReference>
<protein>
    <submittedName>
        <fullName evidence="2">Uncharacterized protein</fullName>
    </submittedName>
</protein>
<dbReference type="InterPro" id="IPR009836">
    <property type="entry name" value="GRDP-like"/>
</dbReference>
<accession>A0AAD6MRM7</accession>
<dbReference type="EMBL" id="JAQJAN010000019">
    <property type="protein sequence ID" value="KAJ5709250.1"/>
    <property type="molecule type" value="Genomic_DNA"/>
</dbReference>
<proteinExistence type="predicted"/>
<dbReference type="Pfam" id="PF07173">
    <property type="entry name" value="GRDP-like"/>
    <property type="match status" value="1"/>
</dbReference>
<feature type="region of interest" description="Disordered" evidence="1">
    <location>
        <begin position="1"/>
        <end position="29"/>
    </location>
</feature>
<name>A0AAD6MRM7_9EURO</name>
<comment type="caution">
    <text evidence="2">The sequence shown here is derived from an EMBL/GenBank/DDBJ whole genome shotgun (WGS) entry which is preliminary data.</text>
</comment>
<dbReference type="Proteomes" id="UP001215712">
    <property type="component" value="Unassembled WGS sequence"/>
</dbReference>
<dbReference type="PANTHER" id="PTHR34365:SF7">
    <property type="entry name" value="GLYCINE-RICH DOMAIN-CONTAINING PROTEIN 1"/>
    <property type="match status" value="1"/>
</dbReference>
<reference evidence="2" key="1">
    <citation type="journal article" date="2023" name="IMA Fungus">
        <title>Comparative genomic study of the Penicillium genus elucidates a diverse pangenome and 15 lateral gene transfer events.</title>
        <authorList>
            <person name="Petersen C."/>
            <person name="Sorensen T."/>
            <person name="Nielsen M.R."/>
            <person name="Sondergaard T.E."/>
            <person name="Sorensen J.L."/>
            <person name="Fitzpatrick D.A."/>
            <person name="Frisvad J.C."/>
            <person name="Nielsen K.L."/>
        </authorList>
    </citation>
    <scope>NUCLEOTIDE SEQUENCE</scope>
    <source>
        <strain evidence="2">IBT 17514</strain>
    </source>
</reference>
<sequence length="775" mass="87373">MGLLTGKKSKETPATSSVSENSSRPPSYETLDEEVLLQLPKLSLNALSDVPSSQTVTRDQCIVHLKFLAVLADLRDSISNQDGLFGLYDVDANKFPESLDEAMIRIKEKRFAVYVARAAERYEKWWFTALPMSRQRVTISDQESKTYGTITSCETKLIWSDKTLPPLDILMVWHSHMLNPRDYLEDCVRYGKMSTWRTGFPFEIVNACIDDKTLEYAPDNASKEFFENKIKLQWDNLHDPPHKELECPRCKHTTPVPWTEGAMTSPLKGAFEHSTGFADKSFETVCTHCLGKIDHGLLRVAKFHKDLKKLREHDRPIPGAVLDMNGMPADKKPARTALLHENMIFPSKFLAACGKDLAAFTDTRIDRCSDISKLSARLETELRDRNVLKASLNGRTTLRPGEKVHFRRMMSRYWDNFSPFALDLVGAVIRQSTFVQKMDNIDWLHSPAVMETADRLVKKYTVFLTIMFDNPKQMAVPTLDVDLAWHTHQLHPSRYYNYTISFTAEKSTARFIDHDDKVDENKLSECFEWTSKMYRRATNGGIYSECTCWYCEATRTPDLYDRVISIGSSHRARENADSLHDRQDISSNPDKNAHISAHNAVASADRNPTASQVGHIHRMRLAQNYERFLRRSGKRQRAKGVETTQNSRTDPIYYMPYAYGYPVYVPYYGPYMCDPAIASNSYACDPSCMSTTSGAVGNCCSGTCGGGVGSGACVGTSGGAVSSCVVVVEEEEVVVVVVAVEEEEEEAVVAEVVDVDLEEEALMSFLLSVIMIDFD</sequence>
<organism evidence="2 3">
    <name type="scientific">Penicillium malachiteum</name>
    <dbReference type="NCBI Taxonomy" id="1324776"/>
    <lineage>
        <taxon>Eukaryota</taxon>
        <taxon>Fungi</taxon>
        <taxon>Dikarya</taxon>
        <taxon>Ascomycota</taxon>
        <taxon>Pezizomycotina</taxon>
        <taxon>Eurotiomycetes</taxon>
        <taxon>Eurotiomycetidae</taxon>
        <taxon>Eurotiales</taxon>
        <taxon>Aspergillaceae</taxon>
        <taxon>Penicillium</taxon>
    </lineage>
</organism>
<evidence type="ECO:0000313" key="3">
    <source>
        <dbReference type="Proteomes" id="UP001215712"/>
    </source>
</evidence>